<keyword evidence="3" id="KW-1043">Host membrane</keyword>
<dbReference type="AlphaFoldDB" id="A0A1Y6KYE8"/>
<name>A0A1Y6KYE8_9GAMM</name>
<dbReference type="GO" id="GO:0033644">
    <property type="term" value="C:host cell membrane"/>
    <property type="evidence" value="ECO:0007669"/>
    <property type="project" value="UniProtKB-SubCell"/>
</dbReference>
<comment type="subcellular location">
    <subcellularLocation>
        <location evidence="1">Host membrane</location>
    </subcellularLocation>
</comment>
<keyword evidence="2 6" id="KW-0812">Transmembrane</keyword>
<evidence type="ECO:0000256" key="1">
    <source>
        <dbReference type="ARBA" id="ARBA00004551"/>
    </source>
</evidence>
<reference evidence="8" key="1">
    <citation type="submission" date="2017-06" db="EMBL/GenBank/DDBJ databases">
        <authorList>
            <person name="Rodrigo-Torres L."/>
            <person name="Arahal R. D."/>
            <person name="Lucena T."/>
        </authorList>
    </citation>
    <scope>NUCLEOTIDE SEQUENCE [LARGE SCALE GENOMIC DNA]</scope>
    <source>
        <strain evidence="8">type strain: CECT 9192</strain>
    </source>
</reference>
<feature type="transmembrane region" description="Helical" evidence="6">
    <location>
        <begin position="20"/>
        <end position="38"/>
    </location>
</feature>
<evidence type="ECO:0000256" key="2">
    <source>
        <dbReference type="ARBA" id="ARBA00022692"/>
    </source>
</evidence>
<protein>
    <submittedName>
        <fullName evidence="7">Uncharacterized protein</fullName>
    </submittedName>
</protein>
<proteinExistence type="predicted"/>
<gene>
    <name evidence="7" type="ORF">PAQU9191_01328</name>
</gene>
<dbReference type="InterPro" id="IPR035210">
    <property type="entry name" value="DUF5455"/>
</dbReference>
<evidence type="ECO:0000256" key="3">
    <source>
        <dbReference type="ARBA" id="ARBA00022870"/>
    </source>
</evidence>
<keyword evidence="8" id="KW-1185">Reference proteome</keyword>
<evidence type="ECO:0000256" key="6">
    <source>
        <dbReference type="SAM" id="Phobius"/>
    </source>
</evidence>
<organism evidence="7 8">
    <name type="scientific">Photobacterium aquimaris</name>
    <dbReference type="NCBI Taxonomy" id="512643"/>
    <lineage>
        <taxon>Bacteria</taxon>
        <taxon>Pseudomonadati</taxon>
        <taxon>Pseudomonadota</taxon>
        <taxon>Gammaproteobacteria</taxon>
        <taxon>Vibrionales</taxon>
        <taxon>Vibrionaceae</taxon>
        <taxon>Photobacterium</taxon>
    </lineage>
</organism>
<dbReference type="EMBL" id="FYAH01000002">
    <property type="protein sequence ID" value="SMY16097.1"/>
    <property type="molecule type" value="Genomic_DNA"/>
</dbReference>
<evidence type="ECO:0000313" key="8">
    <source>
        <dbReference type="Proteomes" id="UP000196485"/>
    </source>
</evidence>
<evidence type="ECO:0000256" key="5">
    <source>
        <dbReference type="ARBA" id="ARBA00023136"/>
    </source>
</evidence>
<dbReference type="Proteomes" id="UP000196485">
    <property type="component" value="Unassembled WGS sequence"/>
</dbReference>
<feature type="transmembrane region" description="Helical" evidence="6">
    <location>
        <begin position="81"/>
        <end position="103"/>
    </location>
</feature>
<evidence type="ECO:0000256" key="4">
    <source>
        <dbReference type="ARBA" id="ARBA00022989"/>
    </source>
</evidence>
<feature type="transmembrane region" description="Helical" evidence="6">
    <location>
        <begin position="45"/>
        <end position="66"/>
    </location>
</feature>
<keyword evidence="4 6" id="KW-1133">Transmembrane helix</keyword>
<evidence type="ECO:0000313" key="7">
    <source>
        <dbReference type="EMBL" id="SMY16097.1"/>
    </source>
</evidence>
<keyword evidence="5 6" id="KW-0472">Membrane</keyword>
<dbReference type="Pfam" id="PF17537">
    <property type="entry name" value="DUF5455"/>
    <property type="match status" value="1"/>
</dbReference>
<dbReference type="RefSeq" id="WP_087820222.1">
    <property type="nucleotide sequence ID" value="NZ_FYAH01000002.1"/>
</dbReference>
<accession>A0A1Y6KYE8</accession>
<sequence length="123" mass="13585">MAFQLLPVVIGGIAKFTKFPALVAVLFSIATSIFTFFLKFFTRRVAMNLVIVSMITASAVLAYTAIESLLFTIKFFVPPEVSVGLAIIAPTNFTACASVIFSARLIRWVWEWKAWVVHAISHG</sequence>